<evidence type="ECO:0000313" key="1">
    <source>
        <dbReference type="EMBL" id="HJC39343.1"/>
    </source>
</evidence>
<evidence type="ECO:0000313" key="2">
    <source>
        <dbReference type="Proteomes" id="UP000823894"/>
    </source>
</evidence>
<dbReference type="EMBL" id="DWWK01000155">
    <property type="protein sequence ID" value="HJC39343.1"/>
    <property type="molecule type" value="Genomic_DNA"/>
</dbReference>
<proteinExistence type="predicted"/>
<reference evidence="1" key="1">
    <citation type="journal article" date="2021" name="PeerJ">
        <title>Extensive microbial diversity within the chicken gut microbiome revealed by metagenomics and culture.</title>
        <authorList>
            <person name="Gilroy R."/>
            <person name="Ravi A."/>
            <person name="Getino M."/>
            <person name="Pursley I."/>
            <person name="Horton D.L."/>
            <person name="Alikhan N.F."/>
            <person name="Baker D."/>
            <person name="Gharbi K."/>
            <person name="Hall N."/>
            <person name="Watson M."/>
            <person name="Adriaenssens E.M."/>
            <person name="Foster-Nyarko E."/>
            <person name="Jarju S."/>
            <person name="Secka A."/>
            <person name="Antonio M."/>
            <person name="Oren A."/>
            <person name="Chaudhuri R.R."/>
            <person name="La Ragione R."/>
            <person name="Hildebrand F."/>
            <person name="Pallen M.J."/>
        </authorList>
    </citation>
    <scope>NUCLEOTIDE SEQUENCE</scope>
    <source>
        <strain evidence="1">ChiGjej1B1-1692</strain>
    </source>
</reference>
<organism evidence="1 2">
    <name type="scientific">Candidatus Mediterraneibacter faecigallinarum</name>
    <dbReference type="NCBI Taxonomy" id="2838669"/>
    <lineage>
        <taxon>Bacteria</taxon>
        <taxon>Bacillati</taxon>
        <taxon>Bacillota</taxon>
        <taxon>Clostridia</taxon>
        <taxon>Lachnospirales</taxon>
        <taxon>Lachnospiraceae</taxon>
        <taxon>Mediterraneibacter</taxon>
    </lineage>
</organism>
<gene>
    <name evidence="1" type="ORF">H9757_09830</name>
</gene>
<dbReference type="AlphaFoldDB" id="A0A9D2SXF7"/>
<accession>A0A9D2SXF7</accession>
<sequence>LALATDRGTIAELSGRDLTGVEDAEIWGADGESRIMIEDTVGLAEYMEGLQVEKVLTDYEAASYESDAQHLSGSLAGSGLSFSIYDDYLVIIDPDKGREQYHLCTPTDWEHIRTLYSIADGKTNVGICVE</sequence>
<name>A0A9D2SXF7_9FIRM</name>
<protein>
    <submittedName>
        <fullName evidence="1">Uncharacterized protein</fullName>
    </submittedName>
</protein>
<reference evidence="1" key="2">
    <citation type="submission" date="2021-04" db="EMBL/GenBank/DDBJ databases">
        <authorList>
            <person name="Gilroy R."/>
        </authorList>
    </citation>
    <scope>NUCLEOTIDE SEQUENCE</scope>
    <source>
        <strain evidence="1">ChiGjej1B1-1692</strain>
    </source>
</reference>
<dbReference type="Proteomes" id="UP000823894">
    <property type="component" value="Unassembled WGS sequence"/>
</dbReference>
<feature type="non-terminal residue" evidence="1">
    <location>
        <position position="1"/>
    </location>
</feature>
<comment type="caution">
    <text evidence="1">The sequence shown here is derived from an EMBL/GenBank/DDBJ whole genome shotgun (WGS) entry which is preliminary data.</text>
</comment>